<name>A0A0C2ZV87_9AGAM</name>
<dbReference type="EMBL" id="KN822117">
    <property type="protein sequence ID" value="KIM56417.1"/>
    <property type="molecule type" value="Genomic_DNA"/>
</dbReference>
<reference evidence="3" key="2">
    <citation type="submission" date="2015-01" db="EMBL/GenBank/DDBJ databases">
        <title>Evolutionary Origins and Diversification of the Mycorrhizal Mutualists.</title>
        <authorList>
            <consortium name="DOE Joint Genome Institute"/>
            <consortium name="Mycorrhizal Genomics Consortium"/>
            <person name="Kohler A."/>
            <person name="Kuo A."/>
            <person name="Nagy L.G."/>
            <person name="Floudas D."/>
            <person name="Copeland A."/>
            <person name="Barry K.W."/>
            <person name="Cichocki N."/>
            <person name="Veneault-Fourrey C."/>
            <person name="LaButti K."/>
            <person name="Lindquist E.A."/>
            <person name="Lipzen A."/>
            <person name="Lundell T."/>
            <person name="Morin E."/>
            <person name="Murat C."/>
            <person name="Riley R."/>
            <person name="Ohm R."/>
            <person name="Sun H."/>
            <person name="Tunlid A."/>
            <person name="Henrissat B."/>
            <person name="Grigoriev I.V."/>
            <person name="Hibbett D.S."/>
            <person name="Martin F."/>
        </authorList>
    </citation>
    <scope>NUCLEOTIDE SEQUENCE [LARGE SCALE GENOMIC DNA]</scope>
    <source>
        <strain evidence="3">Foug A</strain>
    </source>
</reference>
<keyword evidence="3" id="KW-1185">Reference proteome</keyword>
<keyword evidence="1" id="KW-0732">Signal</keyword>
<accession>A0A0C2ZV87</accession>
<organism evidence="2 3">
    <name type="scientific">Scleroderma citrinum Foug A</name>
    <dbReference type="NCBI Taxonomy" id="1036808"/>
    <lineage>
        <taxon>Eukaryota</taxon>
        <taxon>Fungi</taxon>
        <taxon>Dikarya</taxon>
        <taxon>Basidiomycota</taxon>
        <taxon>Agaricomycotina</taxon>
        <taxon>Agaricomycetes</taxon>
        <taxon>Agaricomycetidae</taxon>
        <taxon>Boletales</taxon>
        <taxon>Sclerodermatineae</taxon>
        <taxon>Sclerodermataceae</taxon>
        <taxon>Scleroderma</taxon>
    </lineage>
</organism>
<proteinExistence type="predicted"/>
<feature type="signal peptide" evidence="1">
    <location>
        <begin position="1"/>
        <end position="31"/>
    </location>
</feature>
<reference evidence="2 3" key="1">
    <citation type="submission" date="2014-04" db="EMBL/GenBank/DDBJ databases">
        <authorList>
            <consortium name="DOE Joint Genome Institute"/>
            <person name="Kuo A."/>
            <person name="Kohler A."/>
            <person name="Nagy L.G."/>
            <person name="Floudas D."/>
            <person name="Copeland A."/>
            <person name="Barry K.W."/>
            <person name="Cichocki N."/>
            <person name="Veneault-Fourrey C."/>
            <person name="LaButti K."/>
            <person name="Lindquist E.A."/>
            <person name="Lipzen A."/>
            <person name="Lundell T."/>
            <person name="Morin E."/>
            <person name="Murat C."/>
            <person name="Sun H."/>
            <person name="Tunlid A."/>
            <person name="Henrissat B."/>
            <person name="Grigoriev I.V."/>
            <person name="Hibbett D.S."/>
            <person name="Martin F."/>
            <person name="Nordberg H.P."/>
            <person name="Cantor M.N."/>
            <person name="Hua S.X."/>
        </authorList>
    </citation>
    <scope>NUCLEOTIDE SEQUENCE [LARGE SCALE GENOMIC DNA]</scope>
    <source>
        <strain evidence="2 3">Foug A</strain>
    </source>
</reference>
<gene>
    <name evidence="2" type="ORF">SCLCIDRAFT_10740</name>
</gene>
<dbReference type="InParanoid" id="A0A0C2ZV87"/>
<dbReference type="STRING" id="1036808.A0A0C2ZV87"/>
<evidence type="ECO:0000256" key="1">
    <source>
        <dbReference type="SAM" id="SignalP"/>
    </source>
</evidence>
<dbReference type="Proteomes" id="UP000053989">
    <property type="component" value="Unassembled WGS sequence"/>
</dbReference>
<evidence type="ECO:0000313" key="2">
    <source>
        <dbReference type="EMBL" id="KIM56417.1"/>
    </source>
</evidence>
<feature type="chain" id="PRO_5002160626" evidence="1">
    <location>
        <begin position="32"/>
        <end position="320"/>
    </location>
</feature>
<sequence length="320" mass="36580">MFLVAPAHQLLLRLLLPMLIATTLLEMEAHAHKMEGLYGWGDKGPASWVQSVKSFLSSRAMNFKGSDLSSVIARCWTLGSKDVAGRFFLMLSEMQIAFTCQRIIPTIARMREELPLLLEINRDHLLDCTSLRDSDRVLDGLHFKYRQHLTKGFLGEYSLTCFSRAHSQRKQFIQSIADNKLQLEYFYPGGKKESEDSYIRIPSQVIDGGLDIWNTDGTLMAFICTAMPQHLKSQLFPLLVGCFGNPELFVQLSSSDYGTGAPSDTHPYELRLGNTRTNAWQLLPYMSTDMEEYTQIFDHLILAFHKVFLWIDNVVRLFRP</sequence>
<dbReference type="HOGENOM" id="CLU_869217_0_0_1"/>
<evidence type="ECO:0000313" key="3">
    <source>
        <dbReference type="Proteomes" id="UP000053989"/>
    </source>
</evidence>
<dbReference type="AlphaFoldDB" id="A0A0C2ZV87"/>
<dbReference type="OrthoDB" id="2690740at2759"/>
<protein>
    <submittedName>
        <fullName evidence="2">Uncharacterized protein</fullName>
    </submittedName>
</protein>